<protein>
    <submittedName>
        <fullName evidence="1">Uncharacterized protein</fullName>
    </submittedName>
</protein>
<accession>A0A183N580</accession>
<evidence type="ECO:0000313" key="1">
    <source>
        <dbReference type="EMBL" id="VDP47292.1"/>
    </source>
</evidence>
<gene>
    <name evidence="1" type="ORF">SMRZ_LOCUS23455</name>
</gene>
<name>A0A183N580_9TREM</name>
<organism evidence="1 2">
    <name type="scientific">Schistosoma margrebowiei</name>
    <dbReference type="NCBI Taxonomy" id="48269"/>
    <lineage>
        <taxon>Eukaryota</taxon>
        <taxon>Metazoa</taxon>
        <taxon>Spiralia</taxon>
        <taxon>Lophotrochozoa</taxon>
        <taxon>Platyhelminthes</taxon>
        <taxon>Trematoda</taxon>
        <taxon>Digenea</taxon>
        <taxon>Strigeidida</taxon>
        <taxon>Schistosomatoidea</taxon>
        <taxon>Schistosomatidae</taxon>
        <taxon>Schistosoma</taxon>
    </lineage>
</organism>
<reference evidence="1 2" key="1">
    <citation type="submission" date="2018-11" db="EMBL/GenBank/DDBJ databases">
        <authorList>
            <consortium name="Pathogen Informatics"/>
        </authorList>
    </citation>
    <scope>NUCLEOTIDE SEQUENCE [LARGE SCALE GENOMIC DNA]</scope>
    <source>
        <strain evidence="1 2">Zambia</strain>
    </source>
</reference>
<dbReference type="Proteomes" id="UP000277204">
    <property type="component" value="Unassembled WGS sequence"/>
</dbReference>
<dbReference type="AlphaFoldDB" id="A0A183N580"/>
<dbReference type="EMBL" id="UZAI01019720">
    <property type="protein sequence ID" value="VDP47292.1"/>
    <property type="molecule type" value="Genomic_DNA"/>
</dbReference>
<keyword evidence="2" id="KW-1185">Reference proteome</keyword>
<proteinExistence type="predicted"/>
<evidence type="ECO:0000313" key="2">
    <source>
        <dbReference type="Proteomes" id="UP000277204"/>
    </source>
</evidence>
<sequence length="94" mass="10644">MEQSKPLIIHVVTVEFQFVLNVERDKKVIEKRGGSRTMNQFALKAGHRHNIKEDSRSIGGRHDGKYAHIKLISATSNGIDDRFLSNPFVISTLN</sequence>